<dbReference type="SMART" id="SM00248">
    <property type="entry name" value="ANK"/>
    <property type="match status" value="9"/>
</dbReference>
<keyword evidence="2" id="KW-1185">Reference proteome</keyword>
<dbReference type="Pfam" id="PF13637">
    <property type="entry name" value="Ank_4"/>
    <property type="match status" value="4"/>
</dbReference>
<dbReference type="GeneID" id="14870712"/>
<gene>
    <name evidence="1" type="ORF">DFA_04114</name>
</gene>
<evidence type="ECO:0000313" key="2">
    <source>
        <dbReference type="Proteomes" id="UP000007797"/>
    </source>
</evidence>
<dbReference type="InterPro" id="IPR052050">
    <property type="entry name" value="SecEffector_AnkRepeat"/>
</dbReference>
<protein>
    <recommendedName>
        <fullName evidence="3">Ankyrin repeat-containing protein</fullName>
    </recommendedName>
</protein>
<proteinExistence type="predicted"/>
<dbReference type="SUPFAM" id="SSF140860">
    <property type="entry name" value="Pseudo ankyrin repeat-like"/>
    <property type="match status" value="1"/>
</dbReference>
<reference evidence="2" key="1">
    <citation type="journal article" date="2011" name="Genome Res.">
        <title>Phylogeny-wide analysis of social amoeba genomes highlights ancient origins for complex intercellular communication.</title>
        <authorList>
            <person name="Heidel A.J."/>
            <person name="Lawal H.M."/>
            <person name="Felder M."/>
            <person name="Schilde C."/>
            <person name="Helps N.R."/>
            <person name="Tunggal B."/>
            <person name="Rivero F."/>
            <person name="John U."/>
            <person name="Schleicher M."/>
            <person name="Eichinger L."/>
            <person name="Platzer M."/>
            <person name="Noegel A.A."/>
            <person name="Schaap P."/>
            <person name="Gloeckner G."/>
        </authorList>
    </citation>
    <scope>NUCLEOTIDE SEQUENCE [LARGE SCALE GENOMIC DNA]</scope>
    <source>
        <strain evidence="2">SH3</strain>
    </source>
</reference>
<sequence>MSSQTFIRQLIFNHVEEISKQIVKETTRGCLSSKGRDIALLGLDEIIKLYAMPWSFIKHYLCCSNTSAQLNLQQRMSAIAMYCRHRNATLDTFKQLVEWGWPAQSSIMDDLKTHMQHYLDMTASLAESGHCDIMEYAISRFNSFSGISLAPAKILAVEHGHLPMIKLLDTCSQESFGNFAMTRAATNGHYDIVLYLHQRGERCMPYAMESAASKGFLDIVKFLHYNRTEGTSEAAIDHASSFGSLETVQFLHYNRTEGCTGSAMHYAAIYGHLDVVSFLHLKRTEGCMDTTMDQTTDLEVMTFLHQHRNERISTKAMDLAAKKGCTTKALDSACKSKNLDLVKFLIFNRTEGCTTKGIDRLIANGGDLETIFYIHEKLGVEFKQSTLLEAIYSDRLDFIQYFHQHYPSSNIWTKDAFTFALMQGRSHIFKYKIFNKTTIIHSFSLIMSTTTTNIITFQSIIKNLYLKQRIFNHVGDINRYLNHPKNKSKKGKDIYELCNLEMISRYAMPWNFIKHYLPPRDTVLFDRMMDTVGQYCLHPNSNVETLQRILEWAHLDENLDNQGSLFTSLNIAKVKNREILEHLIENYSDEIDLETAVNTAALQGYLSIITNQFNLCQPNQTKLFRRTKEYASHGGCLDIVSFLNQNTTEKCSDYGLDMTVEHNHLNVLKYLHENEPLLECSELAKRIAIRKGHLEIIKFLHFNRTHERFPQDGMDHAASEGQLEVLKFLNENRSEGCTTKAMDRAAQNGHLEVVKYLHNSRTEGCTKAAMDNAKNLEILSFLHLNRTEGCSNNAINNASSNNNLEMIKFLFTNRTEGATALAQTNAVYYNCGLDVLIYLQKNLNYGCMANVLNSAKNLETIRFFHGHYSSDPNIWSTSVMDNAASLGLLDAVEFLHFNRSEGCSVNAMDRAASNGHFKIVEYLHKNRTEGCTTDAIDTSAGNGYFDIVKFLHFNRTEGCTQTAMSVAAVRGHIEIVEFLHQHRTEGCRPLALAVEKGKKKFFIPTLCSS</sequence>
<dbReference type="OrthoDB" id="76773at2759"/>
<dbReference type="Gene3D" id="1.25.40.20">
    <property type="entry name" value="Ankyrin repeat-containing domain"/>
    <property type="match status" value="4"/>
</dbReference>
<dbReference type="SUPFAM" id="SSF48403">
    <property type="entry name" value="Ankyrin repeat"/>
    <property type="match status" value="2"/>
</dbReference>
<dbReference type="InterPro" id="IPR002110">
    <property type="entry name" value="Ankyrin_rpt"/>
</dbReference>
<dbReference type="AlphaFoldDB" id="F4Q1B8"/>
<organism evidence="1 2">
    <name type="scientific">Cavenderia fasciculata</name>
    <name type="common">Slime mold</name>
    <name type="synonym">Dictyostelium fasciculatum</name>
    <dbReference type="NCBI Taxonomy" id="261658"/>
    <lineage>
        <taxon>Eukaryota</taxon>
        <taxon>Amoebozoa</taxon>
        <taxon>Evosea</taxon>
        <taxon>Eumycetozoa</taxon>
        <taxon>Dictyostelia</taxon>
        <taxon>Acytosteliales</taxon>
        <taxon>Cavenderiaceae</taxon>
        <taxon>Cavenderia</taxon>
    </lineage>
</organism>
<dbReference type="PANTHER" id="PTHR46586:SF3">
    <property type="entry name" value="ANKYRIN REPEAT-CONTAINING PROTEIN"/>
    <property type="match status" value="1"/>
</dbReference>
<dbReference type="PANTHER" id="PTHR46586">
    <property type="entry name" value="ANKYRIN REPEAT-CONTAINING PROTEIN"/>
    <property type="match status" value="1"/>
</dbReference>
<evidence type="ECO:0000313" key="1">
    <source>
        <dbReference type="EMBL" id="EGG18619.1"/>
    </source>
</evidence>
<dbReference type="STRING" id="1054147.F4Q1B8"/>
<dbReference type="Pfam" id="PF12796">
    <property type="entry name" value="Ank_2"/>
    <property type="match status" value="1"/>
</dbReference>
<evidence type="ECO:0008006" key="3">
    <source>
        <dbReference type="Google" id="ProtNLM"/>
    </source>
</evidence>
<accession>F4Q1B8</accession>
<dbReference type="EMBL" id="GL883018">
    <property type="protein sequence ID" value="EGG18619.1"/>
    <property type="molecule type" value="Genomic_DNA"/>
</dbReference>
<dbReference type="RefSeq" id="XP_004366523.1">
    <property type="nucleotide sequence ID" value="XM_004366466.1"/>
</dbReference>
<dbReference type="KEGG" id="dfa:DFA_04114"/>
<name>F4Q1B8_CACFS</name>
<dbReference type="Proteomes" id="UP000007797">
    <property type="component" value="Unassembled WGS sequence"/>
</dbReference>
<dbReference type="InterPro" id="IPR036770">
    <property type="entry name" value="Ankyrin_rpt-contain_sf"/>
</dbReference>